<reference evidence="1" key="1">
    <citation type="journal article" date="2021" name="New Phytol.">
        <title>Evolutionary innovations through gain and loss of genes in the ectomycorrhizal Boletales.</title>
        <authorList>
            <person name="Wu G."/>
            <person name="Miyauchi S."/>
            <person name="Morin E."/>
            <person name="Kuo A."/>
            <person name="Drula E."/>
            <person name="Varga T."/>
            <person name="Kohler A."/>
            <person name="Feng B."/>
            <person name="Cao Y."/>
            <person name="Lipzen A."/>
            <person name="Daum C."/>
            <person name="Hundley H."/>
            <person name="Pangilinan J."/>
            <person name="Johnson J."/>
            <person name="Barry K."/>
            <person name="LaButti K."/>
            <person name="Ng V."/>
            <person name="Ahrendt S."/>
            <person name="Min B."/>
            <person name="Choi I.G."/>
            <person name="Park H."/>
            <person name="Plett J.M."/>
            <person name="Magnuson J."/>
            <person name="Spatafora J.W."/>
            <person name="Nagy L.G."/>
            <person name="Henrissat B."/>
            <person name="Grigoriev I.V."/>
            <person name="Yang Z.L."/>
            <person name="Xu J."/>
            <person name="Martin F.M."/>
        </authorList>
    </citation>
    <scope>NUCLEOTIDE SEQUENCE</scope>
    <source>
        <strain evidence="1">KUC20120723A-06</strain>
    </source>
</reference>
<evidence type="ECO:0000313" key="2">
    <source>
        <dbReference type="Proteomes" id="UP000790709"/>
    </source>
</evidence>
<name>A0ACB8BH36_9AGAM</name>
<dbReference type="EMBL" id="MU266416">
    <property type="protein sequence ID" value="KAH7924807.1"/>
    <property type="molecule type" value="Genomic_DNA"/>
</dbReference>
<protein>
    <submittedName>
        <fullName evidence="1">Kinase-like protein</fullName>
    </submittedName>
</protein>
<dbReference type="Proteomes" id="UP000790709">
    <property type="component" value="Unassembled WGS sequence"/>
</dbReference>
<sequence length="697" mass="77372">MLAQSRKDLSRKTGLYPECLILRGVKIRGKEPVCGGSFGDIYKGEVAGQAIAIKIMRVYNATATEGAIKVFSREAVLWRQLSNPNVLPFYGVYRSPETASKLCLVSPWMENGNITQYPEKTPTADRRSLVMDIARGLDYLHSFKPPVVHGDLRGANILITPSSRACVADFGLTTLEHDVNGSPTPSTSSYGVGALFWSAPELLSYREGERQRRSLPSDMYSFGCVCYEIYTGCPKFVNLPLPKAIIAVTGGRQVPRPTHSELDDTTWDLIEQCWAIEPLSRPVSSEAVHKLRSHSTNPHRKESVCDWNEDIILDLYSKLIRDPSDTIVSTTSLIESPTPTNEDGTRPITNRDIIVAVMGPTGTGKSSFINAATQKASSIIGHNLESYTLEVRAFNCPHPRQRGRNVVFVDTPGFDDSHRTDYDILKEIAKWLETTYRQGITLSGILFFHSISESRMRGAPLRNLNMFEELCGVNALQNVILTTTMWDEVPAEVGAQRENQLRNEFWGPMISHGCRTARFESTWESAWDIVGKFVTVTRKPVQLQVQLVDKGLKLPQTSAYGVLTRWWEAAIAKLKELLQKRGGSAKSRAALKQRLKEAEIQKQALDDRHSVSNRSLANAIAAVSSRKSRPWFGNKDVSSSPPQPSPYTASTENTPVRDRTRSVTSSILDVCAPALAGYPDDDALSHLATCRTRTASR</sequence>
<gene>
    <name evidence="1" type="ORF">BV22DRAFT_486625</name>
</gene>
<keyword evidence="2" id="KW-1185">Reference proteome</keyword>
<evidence type="ECO:0000313" key="1">
    <source>
        <dbReference type="EMBL" id="KAH7924807.1"/>
    </source>
</evidence>
<organism evidence="1 2">
    <name type="scientific">Leucogyrophana mollusca</name>
    <dbReference type="NCBI Taxonomy" id="85980"/>
    <lineage>
        <taxon>Eukaryota</taxon>
        <taxon>Fungi</taxon>
        <taxon>Dikarya</taxon>
        <taxon>Basidiomycota</taxon>
        <taxon>Agaricomycotina</taxon>
        <taxon>Agaricomycetes</taxon>
        <taxon>Agaricomycetidae</taxon>
        <taxon>Boletales</taxon>
        <taxon>Boletales incertae sedis</taxon>
        <taxon>Leucogyrophana</taxon>
    </lineage>
</organism>
<accession>A0ACB8BH36</accession>
<comment type="caution">
    <text evidence="1">The sequence shown here is derived from an EMBL/GenBank/DDBJ whole genome shotgun (WGS) entry which is preliminary data.</text>
</comment>
<proteinExistence type="predicted"/>